<evidence type="ECO:0000313" key="2">
    <source>
        <dbReference type="Proteomes" id="UP000282957"/>
    </source>
</evidence>
<name>A0A437MMN9_9PROT</name>
<dbReference type="InterPro" id="IPR015943">
    <property type="entry name" value="WD40/YVTN_repeat-like_dom_sf"/>
</dbReference>
<gene>
    <name evidence="1" type="ORF">EOD42_02040</name>
</gene>
<accession>A0A437MMN9</accession>
<dbReference type="RefSeq" id="WP_127785427.1">
    <property type="nucleotide sequence ID" value="NZ_SACL01000001.1"/>
</dbReference>
<dbReference type="AlphaFoldDB" id="A0A437MMN9"/>
<evidence type="ECO:0000313" key="1">
    <source>
        <dbReference type="EMBL" id="RVT98915.1"/>
    </source>
</evidence>
<organism evidence="1 2">
    <name type="scientific">Rhodovarius crocodyli</name>
    <dbReference type="NCBI Taxonomy" id="1979269"/>
    <lineage>
        <taxon>Bacteria</taxon>
        <taxon>Pseudomonadati</taxon>
        <taxon>Pseudomonadota</taxon>
        <taxon>Alphaproteobacteria</taxon>
        <taxon>Acetobacterales</taxon>
        <taxon>Roseomonadaceae</taxon>
        <taxon>Rhodovarius</taxon>
    </lineage>
</organism>
<keyword evidence="2" id="KW-1185">Reference proteome</keyword>
<evidence type="ECO:0008006" key="3">
    <source>
        <dbReference type="Google" id="ProtNLM"/>
    </source>
</evidence>
<comment type="caution">
    <text evidence="1">The sequence shown here is derived from an EMBL/GenBank/DDBJ whole genome shotgun (WGS) entry which is preliminary data.</text>
</comment>
<protein>
    <recommendedName>
        <fullName evidence="3">Lactonase family protein</fullName>
    </recommendedName>
</protein>
<sequence>MRFQSFSLSRRGAVFLGAALASPAIPSRAQEADALAPVSASRIAAISDGDFLASTFTDGVLPPFGAHRDLLTLFTRSGQGFTRAALEVSNSATAGPDTMAASPDGQTLYVVDRLERATPEATRVTELAPGRTLTTIRPEPSSALVATRAVPPGSEAVAASPDGAWLAVVGNGAEQATLALLPVGDGPPGEAVVYGHAALGFAAADEGPRGGVTLTGVQWLPDAKALALTDAGGKRLGFFRFDGGTLTPWGGLVATGGGPLTGRFVPGGRFYVTAEGPGRGVLGVMQMAEDGRHRRIAEVPADMAPRGLAVSRDGRLLAMVHVRGTAEASVSLLAFDPESGECRKLQEAPLEGLLPAGAAFDATGSHLLVTLFQGNGDQGALAVFRTAQQQLVPAGRVPLPHGAHHVVVCA</sequence>
<dbReference type="OrthoDB" id="9790815at2"/>
<dbReference type="Pfam" id="PF10282">
    <property type="entry name" value="Lactonase"/>
    <property type="match status" value="1"/>
</dbReference>
<dbReference type="EMBL" id="SACL01000001">
    <property type="protein sequence ID" value="RVT98915.1"/>
    <property type="molecule type" value="Genomic_DNA"/>
</dbReference>
<proteinExistence type="predicted"/>
<dbReference type="InterPro" id="IPR019405">
    <property type="entry name" value="Lactonase_7-beta_prop"/>
</dbReference>
<reference evidence="1 2" key="1">
    <citation type="submission" date="2019-01" db="EMBL/GenBank/DDBJ databases">
        <authorList>
            <person name="Chen W.-M."/>
        </authorList>
    </citation>
    <scope>NUCLEOTIDE SEQUENCE [LARGE SCALE GENOMIC DNA]</scope>
    <source>
        <strain evidence="1 2">CCP-6</strain>
    </source>
</reference>
<dbReference type="SUPFAM" id="SSF82171">
    <property type="entry name" value="DPP6 N-terminal domain-like"/>
    <property type="match status" value="1"/>
</dbReference>
<dbReference type="Gene3D" id="2.130.10.10">
    <property type="entry name" value="YVTN repeat-like/Quinoprotein amine dehydrogenase"/>
    <property type="match status" value="2"/>
</dbReference>
<dbReference type="Proteomes" id="UP000282957">
    <property type="component" value="Unassembled WGS sequence"/>
</dbReference>